<dbReference type="InterPro" id="IPR004147">
    <property type="entry name" value="ABC1_dom"/>
</dbReference>
<dbReference type="PANTHER" id="PTHR10566:SF113">
    <property type="entry name" value="PROTEIN ACTIVITY OF BC1 COMPLEX KINASE 7, CHLOROPLASTIC"/>
    <property type="match status" value="1"/>
</dbReference>
<name>A0A420W6H9_9BACT</name>
<feature type="domain" description="Protein kinase" evidence="3">
    <location>
        <begin position="118"/>
        <end position="419"/>
    </location>
</feature>
<dbReference type="GO" id="GO:0004672">
    <property type="term" value="F:protein kinase activity"/>
    <property type="evidence" value="ECO:0007669"/>
    <property type="project" value="InterPro"/>
</dbReference>
<dbReference type="GO" id="GO:0005524">
    <property type="term" value="F:ATP binding"/>
    <property type="evidence" value="ECO:0007669"/>
    <property type="project" value="InterPro"/>
</dbReference>
<dbReference type="Pfam" id="PF03109">
    <property type="entry name" value="ABC1"/>
    <property type="match status" value="1"/>
</dbReference>
<dbReference type="Proteomes" id="UP000280881">
    <property type="component" value="Unassembled WGS sequence"/>
</dbReference>
<dbReference type="EMBL" id="RBIE01000002">
    <property type="protein sequence ID" value="RKQ61693.1"/>
    <property type="molecule type" value="Genomic_DNA"/>
</dbReference>
<evidence type="ECO:0000259" key="3">
    <source>
        <dbReference type="PROSITE" id="PS50011"/>
    </source>
</evidence>
<gene>
    <name evidence="4" type="ORF">C7457_1135</name>
</gene>
<comment type="caution">
    <text evidence="4">The sequence shown here is derived from an EMBL/GenBank/DDBJ whole genome shotgun (WGS) entry which is preliminary data.</text>
</comment>
<comment type="similarity">
    <text evidence="1">Belongs to the protein kinase superfamily. ADCK protein kinase family.</text>
</comment>
<dbReference type="InterPro" id="IPR050154">
    <property type="entry name" value="UbiB_kinase"/>
</dbReference>
<dbReference type="SUPFAM" id="SSF56112">
    <property type="entry name" value="Protein kinase-like (PK-like)"/>
    <property type="match status" value="1"/>
</dbReference>
<dbReference type="AlphaFoldDB" id="A0A420W6H9"/>
<dbReference type="InterPro" id="IPR011009">
    <property type="entry name" value="Kinase-like_dom_sf"/>
</dbReference>
<dbReference type="Gene3D" id="1.10.510.10">
    <property type="entry name" value="Transferase(Phosphotransferase) domain 1"/>
    <property type="match status" value="1"/>
</dbReference>
<organism evidence="4 5">
    <name type="scientific">Thermovibrio guaymasensis</name>
    <dbReference type="NCBI Taxonomy" id="240167"/>
    <lineage>
        <taxon>Bacteria</taxon>
        <taxon>Pseudomonadati</taxon>
        <taxon>Aquificota</taxon>
        <taxon>Aquificia</taxon>
        <taxon>Desulfurobacteriales</taxon>
        <taxon>Desulfurobacteriaceae</taxon>
        <taxon>Thermovibrio</taxon>
    </lineage>
</organism>
<dbReference type="RefSeq" id="WP_245939601.1">
    <property type="nucleotide sequence ID" value="NZ_RBIE01000002.1"/>
</dbReference>
<dbReference type="PANTHER" id="PTHR10566">
    <property type="entry name" value="CHAPERONE-ACTIVITY OF BC1 COMPLEX CABC1 -RELATED"/>
    <property type="match status" value="1"/>
</dbReference>
<accession>A0A420W6H9</accession>
<reference evidence="4 5" key="1">
    <citation type="submission" date="2018-10" db="EMBL/GenBank/DDBJ databases">
        <title>Genomic Encyclopedia of Type Strains, Phase IV (KMG-IV): sequencing the most valuable type-strain genomes for metagenomic binning, comparative biology and taxonomic classification.</title>
        <authorList>
            <person name="Goeker M."/>
        </authorList>
    </citation>
    <scope>NUCLEOTIDE SEQUENCE [LARGE SCALE GENOMIC DNA]</scope>
    <source>
        <strain evidence="4 5">DSM 15521</strain>
    </source>
</reference>
<feature type="transmembrane region" description="Helical" evidence="2">
    <location>
        <begin position="467"/>
        <end position="491"/>
    </location>
</feature>
<sequence length="502" mass="58407">MIKEMRGLKRLWEVLSSLYFCFYEEVSRYLTPFGAFLISLPFWNKKELLSYPPPVRLRLSLESLGGAFIKVGQLLSTRIDVLPADFVKELEKLQDRVPPQPLKEILEAYPELRTFFSYVEPEPIGSGSVAQVHRAFLKDGKEVALKVVRPHAEKLIKEDVSILKLIVKLLCSIYPPLKDFRLPQIVEEIERMLLDELDLGKEAAYMELFRKFSKEEPSFYVPEVFWDYTSRRYLVSEFIRGKKLGSTDLPEERRKELAEKFVRAVNRMVFELGVFHGDLHPGNIFLLNDGRFAFVDFGIIGRFSPDTLYEFFLFSLGVMNRDPDLIVGSLRRIGALPENLNEKLLKREILIFLDKYYNKPLSKIDAEKLFYEELSTARKFKVVLPEELVTLMKTIAHTESIARMIYPDFRLPPLLKPYLEKIAPKVLLSFLKRAGTTLSMNYAQLVDEFPNLLRSSLKRERRSYREIFWGMALLGFSVTLVFSPKLLLFYIPTVLIVNKLSR</sequence>
<keyword evidence="2" id="KW-0812">Transmembrane</keyword>
<dbReference type="PROSITE" id="PS50011">
    <property type="entry name" value="PROTEIN_KINASE_DOM"/>
    <property type="match status" value="1"/>
</dbReference>
<evidence type="ECO:0000313" key="5">
    <source>
        <dbReference type="Proteomes" id="UP000280881"/>
    </source>
</evidence>
<proteinExistence type="inferred from homology"/>
<evidence type="ECO:0000256" key="2">
    <source>
        <dbReference type="SAM" id="Phobius"/>
    </source>
</evidence>
<keyword evidence="2" id="KW-1133">Transmembrane helix</keyword>
<protein>
    <submittedName>
        <fullName evidence="4">2-octaprenylphenol hydroxylase</fullName>
    </submittedName>
</protein>
<dbReference type="InterPro" id="IPR000719">
    <property type="entry name" value="Prot_kinase_dom"/>
</dbReference>
<keyword evidence="5" id="KW-1185">Reference proteome</keyword>
<keyword evidence="2" id="KW-0472">Membrane</keyword>
<evidence type="ECO:0000256" key="1">
    <source>
        <dbReference type="ARBA" id="ARBA00009670"/>
    </source>
</evidence>
<dbReference type="CDD" id="cd05121">
    <property type="entry name" value="ABC1_ADCK3-like"/>
    <property type="match status" value="1"/>
</dbReference>
<dbReference type="SMART" id="SM00220">
    <property type="entry name" value="S_TKc"/>
    <property type="match status" value="1"/>
</dbReference>
<evidence type="ECO:0000313" key="4">
    <source>
        <dbReference type="EMBL" id="RKQ61693.1"/>
    </source>
</evidence>